<dbReference type="RefSeq" id="XP_052944391.1">
    <property type="nucleotide sequence ID" value="XM_053087400.1"/>
</dbReference>
<gene>
    <name evidence="3" type="ORF">MKK02DRAFT_27798</name>
</gene>
<name>A0AA38H926_9TREE</name>
<organism evidence="3 4">
    <name type="scientific">Dioszegia hungarica</name>
    <dbReference type="NCBI Taxonomy" id="4972"/>
    <lineage>
        <taxon>Eukaryota</taxon>
        <taxon>Fungi</taxon>
        <taxon>Dikarya</taxon>
        <taxon>Basidiomycota</taxon>
        <taxon>Agaricomycotina</taxon>
        <taxon>Tremellomycetes</taxon>
        <taxon>Tremellales</taxon>
        <taxon>Bulleribasidiaceae</taxon>
        <taxon>Dioszegia</taxon>
    </lineage>
</organism>
<protein>
    <recommendedName>
        <fullName evidence="2">Protein CPL1-like domain-containing protein</fullName>
    </recommendedName>
</protein>
<evidence type="ECO:0000313" key="4">
    <source>
        <dbReference type="Proteomes" id="UP001164286"/>
    </source>
</evidence>
<comment type="caution">
    <text evidence="3">The sequence shown here is derived from an EMBL/GenBank/DDBJ whole genome shotgun (WGS) entry which is preliminary data.</text>
</comment>
<dbReference type="AlphaFoldDB" id="A0AA38H926"/>
<dbReference type="InterPro" id="IPR048661">
    <property type="entry name" value="CPL1-like"/>
</dbReference>
<sequence length="279" mass="29205">MLASILSLGILALSPLAAAQLFHGCVSSSFNSGTAQAAGTGSVAACNSACGTKYFYYRAAATSPCQCSDTDPYRFTPAQTTLVWMRQTTFQFGGCYATSAPNGAARIISKAGSLAIIADYCKGERTVAFSLDPSGDRTYNGYCGGVGTNVPSSPQPCAEGSTQRYYTHSAIAAASQLARRNVRLARRKVEGPNYCPGSLSACNVEGVEGSYECLDTKSELESCGGCIYGIYGNATAVSLGQDCTKMKGARPRSATCTRGRCVAMACQKGFRLIRGECLI</sequence>
<dbReference type="Proteomes" id="UP001164286">
    <property type="component" value="Unassembled WGS sequence"/>
</dbReference>
<evidence type="ECO:0000313" key="3">
    <source>
        <dbReference type="EMBL" id="KAI9634614.1"/>
    </source>
</evidence>
<dbReference type="PANTHER" id="PTHR35192:SF2">
    <property type="entry name" value="APPLE DOMAIN-CONTAINING PROTEIN"/>
    <property type="match status" value="1"/>
</dbReference>
<dbReference type="GeneID" id="77726605"/>
<proteinExistence type="predicted"/>
<feature type="signal peptide" evidence="1">
    <location>
        <begin position="1"/>
        <end position="19"/>
    </location>
</feature>
<feature type="chain" id="PRO_5041378357" description="Protein CPL1-like domain-containing protein" evidence="1">
    <location>
        <begin position="20"/>
        <end position="279"/>
    </location>
</feature>
<dbReference type="InterPro" id="IPR038955">
    <property type="entry name" value="PriA/CPL1_fungi"/>
</dbReference>
<feature type="domain" description="Protein CPL1-like" evidence="2">
    <location>
        <begin position="211"/>
        <end position="272"/>
    </location>
</feature>
<evidence type="ECO:0000256" key="1">
    <source>
        <dbReference type="SAM" id="SignalP"/>
    </source>
</evidence>
<keyword evidence="4" id="KW-1185">Reference proteome</keyword>
<accession>A0AA38H926</accession>
<reference evidence="3" key="1">
    <citation type="journal article" date="2022" name="G3 (Bethesda)">
        <title>High quality genome of the basidiomycete yeast Dioszegia hungarica PDD-24b-2 isolated from cloud water.</title>
        <authorList>
            <person name="Jarrige D."/>
            <person name="Haridas S."/>
            <person name="Bleykasten-Grosshans C."/>
            <person name="Joly M."/>
            <person name="Nadalig T."/>
            <person name="Sancelme M."/>
            <person name="Vuilleumier S."/>
            <person name="Grigoriev I.V."/>
            <person name="Amato P."/>
            <person name="Bringel F."/>
        </authorList>
    </citation>
    <scope>NUCLEOTIDE SEQUENCE</scope>
    <source>
        <strain evidence="3">PDD-24b-2</strain>
    </source>
</reference>
<keyword evidence="1" id="KW-0732">Signal</keyword>
<dbReference type="Pfam" id="PF21671">
    <property type="entry name" value="CPL1-like"/>
    <property type="match status" value="1"/>
</dbReference>
<dbReference type="EMBL" id="JAKWFO010000006">
    <property type="protein sequence ID" value="KAI9634614.1"/>
    <property type="molecule type" value="Genomic_DNA"/>
</dbReference>
<dbReference type="PANTHER" id="PTHR35192">
    <property type="entry name" value="PROTEIN, PUTATIVE-RELATED"/>
    <property type="match status" value="1"/>
</dbReference>
<evidence type="ECO:0000259" key="2">
    <source>
        <dbReference type="Pfam" id="PF21671"/>
    </source>
</evidence>